<protein>
    <submittedName>
        <fullName evidence="1">Uncharacterized protein</fullName>
    </submittedName>
</protein>
<dbReference type="Proteomes" id="UP000700059">
    <property type="component" value="Unassembled WGS sequence"/>
</dbReference>
<accession>A0ABS7JNR6</accession>
<reference evidence="1 2" key="1">
    <citation type="submission" date="2021-08" db="EMBL/GenBank/DDBJ databases">
        <title>Helicobacter spp. isolated from feces of Anatolian Ground Squirrel (Spermophilus xanthoprymnus) in Turkey.</title>
        <authorList>
            <person name="Aydin F."/>
            <person name="Abay S."/>
            <person name="Kayman T."/>
            <person name="Karakaya E."/>
            <person name="Saticioglu I.B."/>
        </authorList>
    </citation>
    <scope>NUCLEOTIDE SEQUENCE [LARGE SCALE GENOMIC DNA]</scope>
    <source>
        <strain evidence="1 2">Faydin-H70</strain>
    </source>
</reference>
<dbReference type="RefSeq" id="WP_221532254.1">
    <property type="nucleotide sequence ID" value="NZ_JAIGYP010000007.1"/>
</dbReference>
<organism evidence="1 2">
    <name type="scientific">Helicobacter turcicus</name>
    <dbReference type="NCBI Taxonomy" id="2867412"/>
    <lineage>
        <taxon>Bacteria</taxon>
        <taxon>Pseudomonadati</taxon>
        <taxon>Campylobacterota</taxon>
        <taxon>Epsilonproteobacteria</taxon>
        <taxon>Campylobacterales</taxon>
        <taxon>Helicobacteraceae</taxon>
        <taxon>Helicobacter</taxon>
    </lineage>
</organism>
<evidence type="ECO:0000313" key="2">
    <source>
        <dbReference type="Proteomes" id="UP000700059"/>
    </source>
</evidence>
<dbReference type="EMBL" id="JAIGYQ010000007">
    <property type="protein sequence ID" value="MBX7491022.1"/>
    <property type="molecule type" value="Genomic_DNA"/>
</dbReference>
<comment type="caution">
    <text evidence="1">The sequence shown here is derived from an EMBL/GenBank/DDBJ whole genome shotgun (WGS) entry which is preliminary data.</text>
</comment>
<keyword evidence="2" id="KW-1185">Reference proteome</keyword>
<sequence>MENINSNITPLNHTLFTLSSDFIVPSNSESFADMLSKGGEELKSPMPLLGDKLDPNDYQEGLKNLALAQMRDLQRL</sequence>
<gene>
    <name evidence="1" type="ORF">K4G57_06040</name>
</gene>
<proteinExistence type="predicted"/>
<name>A0ABS7JNR6_9HELI</name>
<evidence type="ECO:0000313" key="1">
    <source>
        <dbReference type="EMBL" id="MBX7491022.1"/>
    </source>
</evidence>